<reference evidence="8" key="1">
    <citation type="journal article" date="2019" name="Angew. Chem. Int. Ed. Engl.">
        <title>Identification of the C-Glycoside Synthases during Biosynthesis of the Pyrazole-C-Nucleosides Formycin and Pyrazofurin.</title>
        <authorList>
            <person name="Ren D."/>
            <person name="Wang S.A."/>
            <person name="Ko Y."/>
            <person name="Geng Y."/>
            <person name="Ogasawara Y."/>
            <person name="Liu H.W."/>
        </authorList>
    </citation>
    <scope>NUCLEOTIDE SEQUENCE</scope>
</reference>
<gene>
    <name evidence="6" type="primary">pyrG</name>
    <name evidence="7" type="synonym">prfS</name>
</gene>
<organism evidence="6">
    <name type="scientific">Streptomyces candidus</name>
    <dbReference type="NCBI Taxonomy" id="67283"/>
    <lineage>
        <taxon>Bacteria</taxon>
        <taxon>Bacillati</taxon>
        <taxon>Actinomycetota</taxon>
        <taxon>Actinomycetes</taxon>
        <taxon>Kitasatosporales</taxon>
        <taxon>Streptomycetaceae</taxon>
        <taxon>Streptomyces</taxon>
    </lineage>
</organism>
<dbReference type="SUPFAM" id="SSF51905">
    <property type="entry name" value="FAD/NAD(P)-binding domain"/>
    <property type="match status" value="1"/>
</dbReference>
<evidence type="ECO:0000256" key="1">
    <source>
        <dbReference type="ARBA" id="ARBA00001974"/>
    </source>
</evidence>
<evidence type="ECO:0000313" key="7">
    <source>
        <dbReference type="EMBL" id="QDX19146.1"/>
    </source>
</evidence>
<dbReference type="InterPro" id="IPR027477">
    <property type="entry name" value="Succ_DH/fumarate_Rdtase_cat_sf"/>
</dbReference>
<evidence type="ECO:0000313" key="6">
    <source>
        <dbReference type="EMBL" id="QDO67116.1"/>
    </source>
</evidence>
<dbReference type="Gene3D" id="3.90.700.10">
    <property type="entry name" value="Succinate dehydrogenase/fumarate reductase flavoprotein, catalytic domain"/>
    <property type="match status" value="1"/>
</dbReference>
<name>A0A516ELD5_9ACTN</name>
<dbReference type="EMBL" id="MH493900">
    <property type="protein sequence ID" value="QDX19146.1"/>
    <property type="molecule type" value="Genomic_DNA"/>
</dbReference>
<dbReference type="InterPro" id="IPR036188">
    <property type="entry name" value="FAD/NAD-bd_sf"/>
</dbReference>
<dbReference type="EMBL" id="MN170532">
    <property type="protein sequence ID" value="QDO67116.1"/>
    <property type="molecule type" value="Genomic_DNA"/>
</dbReference>
<dbReference type="InterPro" id="IPR003953">
    <property type="entry name" value="FAD-dep_OxRdtase_2_FAD-bd"/>
</dbReference>
<dbReference type="InterPro" id="IPR050315">
    <property type="entry name" value="FAD-oxidoreductase_2"/>
</dbReference>
<keyword evidence="3" id="KW-0274">FAD</keyword>
<accession>A0A516ELD5</accession>
<feature type="domain" description="FAD-dependent oxidoreductase 2 FAD-binding" evidence="5">
    <location>
        <begin position="7"/>
        <end position="515"/>
    </location>
</feature>
<evidence type="ECO:0000256" key="4">
    <source>
        <dbReference type="ARBA" id="ARBA00023002"/>
    </source>
</evidence>
<comment type="cofactor">
    <cofactor evidence="1">
        <name>FAD</name>
        <dbReference type="ChEBI" id="CHEBI:57692"/>
    </cofactor>
</comment>
<dbReference type="PANTHER" id="PTHR43400">
    <property type="entry name" value="FUMARATE REDUCTASE"/>
    <property type="match status" value="1"/>
</dbReference>
<reference evidence="7" key="2">
    <citation type="journal article" date="2019" name="Appl. Environ. Microbiol.">
        <title>Comparative investigation into formycin A and pyrazofurin A biosynthesis reveals branch pathways for the construction of C-nucleoside scaffolds.</title>
        <authorList>
            <person name="Zhang M."/>
            <person name="Zhang P."/>
            <person name="Xu G."/>
            <person name="Zhou W."/>
            <person name="Gao Y."/>
            <person name="Gong R."/>
            <person name="Cai Y.S."/>
            <person name="Cong H."/>
            <person name="Deng Z."/>
            <person name="Price N.P.J."/>
            <person name="Mao X."/>
            <person name="Chen W."/>
        </authorList>
    </citation>
    <scope>NUCLEOTIDE SEQUENCE</scope>
    <source>
        <strain evidence="7">NRRL 3601</strain>
    </source>
</reference>
<dbReference type="Pfam" id="PF00890">
    <property type="entry name" value="FAD_binding_2"/>
    <property type="match status" value="1"/>
</dbReference>
<evidence type="ECO:0000256" key="2">
    <source>
        <dbReference type="ARBA" id="ARBA00022630"/>
    </source>
</evidence>
<dbReference type="GO" id="GO:0008202">
    <property type="term" value="P:steroid metabolic process"/>
    <property type="evidence" value="ECO:0007669"/>
    <property type="project" value="UniProtKB-ARBA"/>
</dbReference>
<dbReference type="AlphaFoldDB" id="A0A516ELD5"/>
<protein>
    <submittedName>
        <fullName evidence="7">Fumarate reductase/succinate dehydrogenase</fullName>
    </submittedName>
    <submittedName>
        <fullName evidence="8">PyfO</fullName>
    </submittedName>
    <submittedName>
        <fullName evidence="6">PyrG</fullName>
    </submittedName>
</protein>
<dbReference type="Gene3D" id="3.50.50.60">
    <property type="entry name" value="FAD/NAD(P)-binding domain"/>
    <property type="match status" value="2"/>
</dbReference>
<proteinExistence type="predicted"/>
<sequence length="540" mass="56903">MDLEKFDVVVVGSGGAGLLAAARAAAAGLSVVVLERSDVLGGTTAVSGGMLWVPNSSVMKQAGLPDSAEDALRYLERVVEGTVPRERLEHYVRTAPEMVDWLLAHTGARFFPIDRPDYHSTWPGAVDVGRCLDNEPFPTASRPGLLERVRRGPQFPPLTYDERHRARFTGPDASLLAQRLADGVLTVGAALVAALVAACDDLGVRFVLRARATSLLRDDNDAAAVTGVRCEDGRRFSARAVVLANGGFEWDPASGAFLGDIPVVPVSPPVNTGDGLRMAMSAGAAVERMNQAWWVPALQGVPEEYDGAPLTRHLVGERCLPGSIMVDRHGRRFVNEAVNYHDITRVLFNFDADLHQPAHLPVWLVFDEKFRTSYNVGPAAPRDPVPSWLTSAATPAALAEAIGVDPAELTKTVDRFSAHARAGVDPDFHRGESSHDRYYGDPRNPGNPCLGELVTPPFHAVRVVPGALGSKGGPVTSTSGEVLTATGTAVPGLYACGNISAGVFGPGYPGSGGTLGPALTAGYAVGGALVERCGGAFATD</sequence>
<evidence type="ECO:0000259" key="5">
    <source>
        <dbReference type="Pfam" id="PF00890"/>
    </source>
</evidence>
<evidence type="ECO:0000313" key="8">
    <source>
        <dbReference type="EMBL" id="QER90997.1"/>
    </source>
</evidence>
<dbReference type="PANTHER" id="PTHR43400:SF10">
    <property type="entry name" value="3-OXOSTEROID 1-DEHYDROGENASE"/>
    <property type="match status" value="1"/>
</dbReference>
<reference evidence="6" key="3">
    <citation type="journal article" date="2019" name="J. ISSAAS">
        <title>The biosynthetic gene cluster of the C-nucleoside antibiotic pyrazomycin with a rare pyrazole moiety.</title>
        <authorList>
            <person name="Zhao G."/>
            <person name="Yao S."/>
            <person name="Rothchild K.W."/>
            <person name="Liu T."/>
            <person name="Liu Y."/>
            <person name="Lian J."/>
            <person name="He H.-Y."/>
            <person name="Ryan K.S."/>
            <person name="Du Y.-L."/>
        </authorList>
    </citation>
    <scope>NUCLEOTIDE SEQUENCE</scope>
</reference>
<evidence type="ECO:0000256" key="3">
    <source>
        <dbReference type="ARBA" id="ARBA00022827"/>
    </source>
</evidence>
<keyword evidence="4" id="KW-0560">Oxidoreductase</keyword>
<keyword evidence="2" id="KW-0285">Flavoprotein</keyword>
<dbReference type="SUPFAM" id="SSF56425">
    <property type="entry name" value="Succinate dehydrogenase/fumarate reductase flavoprotein, catalytic domain"/>
    <property type="match status" value="1"/>
</dbReference>
<dbReference type="GO" id="GO:0033765">
    <property type="term" value="F:steroid dehydrogenase activity, acting on the CH-CH group of donors"/>
    <property type="evidence" value="ECO:0007669"/>
    <property type="project" value="UniProtKB-ARBA"/>
</dbReference>
<dbReference type="EMBL" id="MN305320">
    <property type="protein sequence ID" value="QER90997.1"/>
    <property type="molecule type" value="Genomic_DNA"/>
</dbReference>